<comment type="subcellular location">
    <subcellularLocation>
        <location evidence="1">Cell outer membrane</location>
    </subcellularLocation>
</comment>
<evidence type="ECO:0000313" key="9">
    <source>
        <dbReference type="EMBL" id="RYC67753.1"/>
    </source>
</evidence>
<gene>
    <name evidence="9" type="ORF">EQG79_23930</name>
</gene>
<dbReference type="PROSITE" id="PS51257">
    <property type="entry name" value="PROKAR_LIPOPROTEIN"/>
    <property type="match status" value="1"/>
</dbReference>
<accession>A0A4Q2UES1</accession>
<dbReference type="Gene3D" id="1.25.40.390">
    <property type="match status" value="1"/>
</dbReference>
<proteinExistence type="inferred from homology"/>
<keyword evidence="4" id="KW-0472">Membrane</keyword>
<dbReference type="Proteomes" id="UP000290407">
    <property type="component" value="Unassembled WGS sequence"/>
</dbReference>
<evidence type="ECO:0000256" key="3">
    <source>
        <dbReference type="ARBA" id="ARBA00022729"/>
    </source>
</evidence>
<sequence>MNRQYITTSVVALSLLMGCSTSSLDKINPNQVTTEIYYKTGSQLVSGVNSVYAIWQSLNLTGREWFFTHDLRSDDMATGGGQLEAPRNQILIGAQLPNNAVSAAVWNGLYRSIHRANVVIDNGATVNDNPTLAKRAVGEARFLRGLAYLELVTLWGGVPLYTSVVTAVDGTKPRASVDEVYAAIIADLTAAQADLPASYSGNDLGRATSGAAAALLGRAYMQKGDYANARTQFQKVISSGQYRLIDQYTDNFTEESKFNAEGVFEIGFSRIGDFNWDGDGNDGGANETTTRSQEYSPIGWRNLIPSASLLAEFENTAKGDAKTDPRLKFNFYFIGDSFNNGTRVLADADVQGNAQVFNGVSQKVSWRKYTALYKNAETFYTSGINMKIIRYADVLLGMAECENEAGNTAAAIALLNQVRTRPSVAMPAYPTTNYPVNSKNEVFRAIVHERRVELAGEQIRNRDILRWRAQNKLATEPIAYFVRNRQELLPIPQQELDNNARLSQQDQNPGY</sequence>
<comment type="caution">
    <text evidence="9">The sequence shown here is derived from an EMBL/GenBank/DDBJ whole genome shotgun (WGS) entry which is preliminary data.</text>
</comment>
<dbReference type="CDD" id="cd08977">
    <property type="entry name" value="SusD"/>
    <property type="match status" value="1"/>
</dbReference>
<organism evidence="9 10">
    <name type="scientific">Spirosoma sordidisoli</name>
    <dbReference type="NCBI Taxonomy" id="2502893"/>
    <lineage>
        <taxon>Bacteria</taxon>
        <taxon>Pseudomonadati</taxon>
        <taxon>Bacteroidota</taxon>
        <taxon>Cytophagia</taxon>
        <taxon>Cytophagales</taxon>
        <taxon>Cytophagaceae</taxon>
        <taxon>Spirosoma</taxon>
    </lineage>
</organism>
<dbReference type="InterPro" id="IPR011990">
    <property type="entry name" value="TPR-like_helical_dom_sf"/>
</dbReference>
<evidence type="ECO:0000256" key="2">
    <source>
        <dbReference type="ARBA" id="ARBA00006275"/>
    </source>
</evidence>
<feature type="chain" id="PRO_5020873501" evidence="6">
    <location>
        <begin position="26"/>
        <end position="511"/>
    </location>
</feature>
<evidence type="ECO:0000259" key="7">
    <source>
        <dbReference type="Pfam" id="PF07980"/>
    </source>
</evidence>
<feature type="domain" description="SusD-like N-terminal" evidence="8">
    <location>
        <begin position="99"/>
        <end position="221"/>
    </location>
</feature>
<dbReference type="Pfam" id="PF07980">
    <property type="entry name" value="SusD_RagB"/>
    <property type="match status" value="1"/>
</dbReference>
<feature type="domain" description="RagB/SusD" evidence="7">
    <location>
        <begin position="261"/>
        <end position="511"/>
    </location>
</feature>
<feature type="signal peptide" evidence="6">
    <location>
        <begin position="1"/>
        <end position="25"/>
    </location>
</feature>
<evidence type="ECO:0000256" key="4">
    <source>
        <dbReference type="ARBA" id="ARBA00023136"/>
    </source>
</evidence>
<evidence type="ECO:0000313" key="10">
    <source>
        <dbReference type="Proteomes" id="UP000290407"/>
    </source>
</evidence>
<dbReference type="EMBL" id="SBLB01000007">
    <property type="protein sequence ID" value="RYC67753.1"/>
    <property type="molecule type" value="Genomic_DNA"/>
</dbReference>
<comment type="similarity">
    <text evidence="2">Belongs to the SusD family.</text>
</comment>
<keyword evidence="5" id="KW-0998">Cell outer membrane</keyword>
<reference evidence="9 10" key="1">
    <citation type="submission" date="2019-01" db="EMBL/GenBank/DDBJ databases">
        <title>Spirosoma flava sp. nov., a propanil-degrading bacterium isolated from herbicide-contaminated soil.</title>
        <authorList>
            <person name="Zhang L."/>
            <person name="Jiang J.-D."/>
        </authorList>
    </citation>
    <scope>NUCLEOTIDE SEQUENCE [LARGE SCALE GENOMIC DNA]</scope>
    <source>
        <strain evidence="9 10">TY50</strain>
    </source>
</reference>
<evidence type="ECO:0000256" key="6">
    <source>
        <dbReference type="SAM" id="SignalP"/>
    </source>
</evidence>
<evidence type="ECO:0000259" key="8">
    <source>
        <dbReference type="Pfam" id="PF14322"/>
    </source>
</evidence>
<dbReference type="RefSeq" id="WP_077922115.1">
    <property type="nucleotide sequence ID" value="NZ_SBLB01000007.1"/>
</dbReference>
<name>A0A4Q2UES1_9BACT</name>
<keyword evidence="3 6" id="KW-0732">Signal</keyword>
<dbReference type="GO" id="GO:0009279">
    <property type="term" value="C:cell outer membrane"/>
    <property type="evidence" value="ECO:0007669"/>
    <property type="project" value="UniProtKB-SubCell"/>
</dbReference>
<dbReference type="InterPro" id="IPR033985">
    <property type="entry name" value="SusD-like_N"/>
</dbReference>
<dbReference type="AlphaFoldDB" id="A0A4Q2UES1"/>
<evidence type="ECO:0000256" key="5">
    <source>
        <dbReference type="ARBA" id="ARBA00023237"/>
    </source>
</evidence>
<dbReference type="InterPro" id="IPR012944">
    <property type="entry name" value="SusD_RagB_dom"/>
</dbReference>
<dbReference type="Pfam" id="PF14322">
    <property type="entry name" value="SusD-like_3"/>
    <property type="match status" value="1"/>
</dbReference>
<protein>
    <submittedName>
        <fullName evidence="9">RagB/SusD family nutrient uptake outer membrane protein</fullName>
    </submittedName>
</protein>
<keyword evidence="10" id="KW-1185">Reference proteome</keyword>
<dbReference type="SUPFAM" id="SSF48452">
    <property type="entry name" value="TPR-like"/>
    <property type="match status" value="1"/>
</dbReference>
<evidence type="ECO:0000256" key="1">
    <source>
        <dbReference type="ARBA" id="ARBA00004442"/>
    </source>
</evidence>